<evidence type="ECO:0000256" key="2">
    <source>
        <dbReference type="SAM" id="MobiDB-lite"/>
    </source>
</evidence>
<dbReference type="CDD" id="cd00657">
    <property type="entry name" value="Ferritin_like"/>
    <property type="match status" value="1"/>
</dbReference>
<feature type="compositionally biased region" description="Polar residues" evidence="2">
    <location>
        <begin position="332"/>
        <end position="344"/>
    </location>
</feature>
<evidence type="ECO:0000313" key="3">
    <source>
        <dbReference type="EMBL" id="KAH7158106.1"/>
    </source>
</evidence>
<dbReference type="OrthoDB" id="5383650at2759"/>
<feature type="compositionally biased region" description="Polar residues" evidence="2">
    <location>
        <begin position="28"/>
        <end position="46"/>
    </location>
</feature>
<gene>
    <name evidence="3" type="ORF">B0J13DRAFT_603758</name>
</gene>
<proteinExistence type="predicted"/>
<evidence type="ECO:0000256" key="1">
    <source>
        <dbReference type="SAM" id="Coils"/>
    </source>
</evidence>
<dbReference type="AlphaFoldDB" id="A0A9P9FCY3"/>
<feature type="coiled-coil region" evidence="1">
    <location>
        <begin position="468"/>
        <end position="523"/>
    </location>
</feature>
<reference evidence="3" key="1">
    <citation type="journal article" date="2021" name="Nat. Commun.">
        <title>Genetic determinants of endophytism in the Arabidopsis root mycobiome.</title>
        <authorList>
            <person name="Mesny F."/>
            <person name="Miyauchi S."/>
            <person name="Thiergart T."/>
            <person name="Pickel B."/>
            <person name="Atanasova L."/>
            <person name="Karlsson M."/>
            <person name="Huettel B."/>
            <person name="Barry K.W."/>
            <person name="Haridas S."/>
            <person name="Chen C."/>
            <person name="Bauer D."/>
            <person name="Andreopoulos W."/>
            <person name="Pangilinan J."/>
            <person name="LaButti K."/>
            <person name="Riley R."/>
            <person name="Lipzen A."/>
            <person name="Clum A."/>
            <person name="Drula E."/>
            <person name="Henrissat B."/>
            <person name="Kohler A."/>
            <person name="Grigoriev I.V."/>
            <person name="Martin F.M."/>
            <person name="Hacquard S."/>
        </authorList>
    </citation>
    <scope>NUCLEOTIDE SEQUENCE</scope>
    <source>
        <strain evidence="3">MPI-CAGE-AT-0021</strain>
    </source>
</reference>
<keyword evidence="1" id="KW-0175">Coiled coil</keyword>
<keyword evidence="4" id="KW-1185">Reference proteome</keyword>
<comment type="caution">
    <text evidence="3">The sequence shown here is derived from an EMBL/GenBank/DDBJ whole genome shotgun (WGS) entry which is preliminary data.</text>
</comment>
<feature type="region of interest" description="Disordered" evidence="2">
    <location>
        <begin position="209"/>
        <end position="372"/>
    </location>
</feature>
<feature type="region of interest" description="Disordered" evidence="2">
    <location>
        <begin position="28"/>
        <end position="94"/>
    </location>
</feature>
<evidence type="ECO:0000313" key="4">
    <source>
        <dbReference type="Proteomes" id="UP000717696"/>
    </source>
</evidence>
<accession>A0A9P9FCY3</accession>
<sequence length="915" mass="101874">MRNKISKKHEPGMIDTKNFSAVKTFFKSSGRLSSKKQYTPTSQPFVRTTPEIQPDEDDAGSLLDSASKDFAKPRKTRAKDAPSHPSAVGEAGPYEVGLRDSSLAPTLRNGMHQTPNPSAAGVLRGHDPTAASQHPGFNSHTTSTSTPNQKYHHQFLGDSQIFKTSEVDGDPITLPMPDGLGDPLDTAFELSCENTNNIIRTIVSEMPAVPDVPSPVEAPTSPVIQNRRQSRAETSASSRRPVPTSTTSRGNDAAARTSPTHVGLQMPPRINGQNGNTQTQTNIASTMAGQGAREAMNRTTVSSSGQTSGPDARSAPTLNTGQLDRRGHRNGRSSAETNEATGQKQLRPPLAIPQPSPKRESRDTKAAKLRNSGSMVLGLEESNFSDQERVNLFLQNHDVPLGACLDPLSTLLQWVSVKLEQVDHEDGELDHKASRLGLREREITELEAGSLSLQSEWESWAEMQQEHLENANETIARLGGDVQSERQRVQSLADSLEEALFQRDHANDIYQTLLRKMEEREEEDRNFYEAEIIRFTQGHAAQIMTLKEQMKRAQTRAESRIASIERSHQKEIEITAAEIKGATAAMSRIHKEEMEKIENELNGTIARHDTTMAELRKQHSDDLELEKRAFHDLRRQMASYSSTGDYTAISDKDFEKSFQLHTRSISNLIKWIPRPETYALDEHLDPNNFLARNAPQGGRNWPKFVHSVCWRFIVRGFFSRQLGFGAFGPGGEGFQELDYIHQLFAIPNPQDPNGPNAILPNTKELNTWRAKFFNALVQMIRNGSNGQVENKYTRLFYTNVDVVTDHLVSALEQVVNTSLDSTIREQVIGFVEGLGILALEMGSQRAHICLETCEYGEKIVAGDRFRNDAELGYEQLAVDLMTQPCLRRIGDGRENLTTERTIAHGDFVAMKPDLY</sequence>
<feature type="compositionally biased region" description="Basic and acidic residues" evidence="2">
    <location>
        <begin position="66"/>
        <end position="82"/>
    </location>
</feature>
<feature type="compositionally biased region" description="Low complexity" evidence="2">
    <location>
        <begin position="234"/>
        <end position="249"/>
    </location>
</feature>
<dbReference type="EMBL" id="JAGMUU010000003">
    <property type="protein sequence ID" value="KAH7158106.1"/>
    <property type="molecule type" value="Genomic_DNA"/>
</dbReference>
<feature type="compositionally biased region" description="Basic and acidic residues" evidence="2">
    <location>
        <begin position="357"/>
        <end position="366"/>
    </location>
</feature>
<feature type="compositionally biased region" description="Low complexity" evidence="2">
    <location>
        <begin position="271"/>
        <end position="282"/>
    </location>
</feature>
<feature type="compositionally biased region" description="Polar residues" evidence="2">
    <location>
        <begin position="297"/>
        <end position="309"/>
    </location>
</feature>
<dbReference type="Proteomes" id="UP000717696">
    <property type="component" value="Unassembled WGS sequence"/>
</dbReference>
<protein>
    <submittedName>
        <fullName evidence="3">Uncharacterized protein</fullName>
    </submittedName>
</protein>
<organism evidence="3 4">
    <name type="scientific">Dactylonectria estremocensis</name>
    <dbReference type="NCBI Taxonomy" id="1079267"/>
    <lineage>
        <taxon>Eukaryota</taxon>
        <taxon>Fungi</taxon>
        <taxon>Dikarya</taxon>
        <taxon>Ascomycota</taxon>
        <taxon>Pezizomycotina</taxon>
        <taxon>Sordariomycetes</taxon>
        <taxon>Hypocreomycetidae</taxon>
        <taxon>Hypocreales</taxon>
        <taxon>Nectriaceae</taxon>
        <taxon>Dactylonectria</taxon>
    </lineage>
</organism>
<name>A0A9P9FCY3_9HYPO</name>